<dbReference type="RefSeq" id="WP_149458577.1">
    <property type="nucleotide sequence ID" value="NZ_CP073809.1"/>
</dbReference>
<sequence length="148" mass="16633">MAKRQPASNSAFSYIEMLLVMLMMLIMIHMMSYHPFDYKQADVAEVNNELLAVVTYYQTLALSTGQSVTLEFLPGQTAINISSSKLGIKTSYRLRNGYIYTGNSRNASAITFSGDSINHGATVTYFVNNKRFELIFQLVRGRVRIVQG</sequence>
<dbReference type="GO" id="GO:0030420">
    <property type="term" value="P:establishment of competence for transformation"/>
    <property type="evidence" value="ECO:0007669"/>
    <property type="project" value="InterPro"/>
</dbReference>
<dbReference type="EMBL" id="SCWC02000002">
    <property type="protein sequence ID" value="KAA1040112.1"/>
    <property type="molecule type" value="Genomic_DNA"/>
</dbReference>
<dbReference type="Proteomes" id="UP001057381">
    <property type="component" value="Chromosome"/>
</dbReference>
<evidence type="ECO:0000256" key="1">
    <source>
        <dbReference type="SAM" id="Phobius"/>
    </source>
</evidence>
<evidence type="ECO:0000313" key="2">
    <source>
        <dbReference type="EMBL" id="KAA1040112.1"/>
    </source>
</evidence>
<dbReference type="InterPro" id="IPR016785">
    <property type="entry name" value="ComGD"/>
</dbReference>
<keyword evidence="1" id="KW-0472">Membrane</keyword>
<keyword evidence="1" id="KW-1133">Transmembrane helix</keyword>
<organism evidence="3 5">
    <name type="scientific">Macrococcus equipercicus</name>
    <dbReference type="NCBI Taxonomy" id="69967"/>
    <lineage>
        <taxon>Bacteria</taxon>
        <taxon>Bacillati</taxon>
        <taxon>Bacillota</taxon>
        <taxon>Bacilli</taxon>
        <taxon>Bacillales</taxon>
        <taxon>Staphylococcaceae</taxon>
        <taxon>Macrococcus</taxon>
    </lineage>
</organism>
<keyword evidence="1" id="KW-0812">Transmembrane</keyword>
<name>A0A9Q9F127_9STAP</name>
<keyword evidence="4" id="KW-1185">Reference proteome</keyword>
<dbReference type="KEGG" id="mequ:KFV11_06560"/>
<evidence type="ECO:0000313" key="3">
    <source>
        <dbReference type="EMBL" id="UTH12941.1"/>
    </source>
</evidence>
<dbReference type="OrthoDB" id="2418628at2"/>
<protein>
    <submittedName>
        <fullName evidence="3">Uncharacterized protein</fullName>
    </submittedName>
</protein>
<dbReference type="EMBL" id="CP073809">
    <property type="protein sequence ID" value="UTH12941.1"/>
    <property type="molecule type" value="Genomic_DNA"/>
</dbReference>
<evidence type="ECO:0000313" key="5">
    <source>
        <dbReference type="Proteomes" id="UP001057381"/>
    </source>
</evidence>
<dbReference type="AlphaFoldDB" id="A0A9Q9F127"/>
<gene>
    <name evidence="2" type="ORF">ERX35_003745</name>
    <name evidence="3" type="ORF">KFV11_06560</name>
</gene>
<dbReference type="PIRSF" id="PIRSF021292">
    <property type="entry name" value="Competence_ComGD"/>
    <property type="match status" value="1"/>
</dbReference>
<feature type="transmembrane region" description="Helical" evidence="1">
    <location>
        <begin position="12"/>
        <end position="31"/>
    </location>
</feature>
<reference evidence="2 4" key="1">
    <citation type="submission" date="2019-09" db="EMBL/GenBank/DDBJ databases">
        <authorList>
            <person name="Mazhar S."/>
            <person name="Altermann E."/>
            <person name="Hill C."/>
            <person name="Mcauliffe O."/>
        </authorList>
    </citation>
    <scope>NUCLEOTIDE SEQUENCE [LARGE SCALE GENOMIC DNA]</scope>
    <source>
        <strain evidence="2 4">ATCC 51831</strain>
    </source>
</reference>
<accession>A0A9Q9F127</accession>
<evidence type="ECO:0000313" key="4">
    <source>
        <dbReference type="Proteomes" id="UP000295735"/>
    </source>
</evidence>
<dbReference type="Proteomes" id="UP000295735">
    <property type="component" value="Unassembled WGS sequence"/>
</dbReference>
<reference evidence="3" key="2">
    <citation type="submission" date="2021-04" db="EMBL/GenBank/DDBJ databases">
        <title>Complete Genome Sequences of Macrococcus spp. from dog and cattle.</title>
        <authorList>
            <person name="Schwendener S."/>
            <person name="Perreten V."/>
        </authorList>
    </citation>
    <scope>NUCLEOTIDE SEQUENCE</scope>
    <source>
        <strain evidence="3">Epi0143-OL</strain>
    </source>
</reference>
<proteinExistence type="predicted"/>